<dbReference type="GO" id="GO:0098719">
    <property type="term" value="P:sodium ion import across plasma membrane"/>
    <property type="evidence" value="ECO:0007669"/>
    <property type="project" value="TreeGrafter"/>
</dbReference>
<name>B2IFM3_BEII9</name>
<reference evidence="13" key="1">
    <citation type="submission" date="2008-03" db="EMBL/GenBank/DDBJ databases">
        <title>Complete sequence of chromosome of Beijerinckia indica subsp. indica ATCC 9039.</title>
        <authorList>
            <consortium name="US DOE Joint Genome Institute"/>
            <person name="Copeland A."/>
            <person name="Lucas S."/>
            <person name="Lapidus A."/>
            <person name="Glavina del Rio T."/>
            <person name="Dalin E."/>
            <person name="Tice H."/>
            <person name="Bruce D."/>
            <person name="Goodwin L."/>
            <person name="Pitluck S."/>
            <person name="LaButti K."/>
            <person name="Schmutz J."/>
            <person name="Larimer F."/>
            <person name="Land M."/>
            <person name="Hauser L."/>
            <person name="Kyrpides N."/>
            <person name="Mikhailova N."/>
            <person name="Dunfield P.F."/>
            <person name="Dedysh S.N."/>
            <person name="Liesack W."/>
            <person name="Saw J.H."/>
            <person name="Alam M."/>
            <person name="Chen Y."/>
            <person name="Murrell J.C."/>
            <person name="Richardson P."/>
        </authorList>
    </citation>
    <scope>NUCLEOTIDE SEQUENCE [LARGE SCALE GENOMIC DNA]</scope>
    <source>
        <strain evidence="13">ATCC 9039 / DSM 1715 / NCIMB 8712</strain>
    </source>
</reference>
<dbReference type="AlphaFoldDB" id="B2IFM3"/>
<evidence type="ECO:0000256" key="8">
    <source>
        <dbReference type="ARBA" id="ARBA00023136"/>
    </source>
</evidence>
<dbReference type="GO" id="GO:0005886">
    <property type="term" value="C:plasma membrane"/>
    <property type="evidence" value="ECO:0007669"/>
    <property type="project" value="UniProtKB-SubCell"/>
</dbReference>
<evidence type="ECO:0000256" key="7">
    <source>
        <dbReference type="ARBA" id="ARBA00023065"/>
    </source>
</evidence>
<feature type="transmembrane region" description="Helical" evidence="10">
    <location>
        <begin position="89"/>
        <end position="109"/>
    </location>
</feature>
<gene>
    <name evidence="12" type="ordered locus">Bind_0582</name>
</gene>
<dbReference type="eggNOG" id="COG0025">
    <property type="taxonomic scope" value="Bacteria"/>
</dbReference>
<dbReference type="Pfam" id="PF00999">
    <property type="entry name" value="Na_H_Exchanger"/>
    <property type="match status" value="1"/>
</dbReference>
<feature type="transmembrane region" description="Helical" evidence="10">
    <location>
        <begin position="218"/>
        <end position="235"/>
    </location>
</feature>
<keyword evidence="2 10" id="KW-0813">Transport</keyword>
<feature type="transmembrane region" description="Helical" evidence="10">
    <location>
        <begin position="35"/>
        <end position="53"/>
    </location>
</feature>
<feature type="transmembrane region" description="Helical" evidence="10">
    <location>
        <begin position="115"/>
        <end position="136"/>
    </location>
</feature>
<dbReference type="GO" id="GO:0015386">
    <property type="term" value="F:potassium:proton antiporter activity"/>
    <property type="evidence" value="ECO:0007669"/>
    <property type="project" value="TreeGrafter"/>
</dbReference>
<feature type="transmembrane region" description="Helical" evidence="10">
    <location>
        <begin position="59"/>
        <end position="77"/>
    </location>
</feature>
<dbReference type="PANTHER" id="PTHR10110">
    <property type="entry name" value="SODIUM/HYDROGEN EXCHANGER"/>
    <property type="match status" value="1"/>
</dbReference>
<dbReference type="GO" id="GO:0015385">
    <property type="term" value="F:sodium:proton antiporter activity"/>
    <property type="evidence" value="ECO:0007669"/>
    <property type="project" value="InterPro"/>
</dbReference>
<accession>B2IFM3</accession>
<evidence type="ECO:0000256" key="10">
    <source>
        <dbReference type="RuleBase" id="RU366002"/>
    </source>
</evidence>
<dbReference type="EMBL" id="CP001016">
    <property type="protein sequence ID" value="ACB94234.1"/>
    <property type="molecule type" value="Genomic_DNA"/>
</dbReference>
<keyword evidence="6 10" id="KW-0915">Sodium</keyword>
<proteinExistence type="inferred from homology"/>
<dbReference type="InterPro" id="IPR004705">
    <property type="entry name" value="Cation/H_exchanger_CPA1_bac"/>
</dbReference>
<feature type="transmembrane region" description="Helical" evidence="10">
    <location>
        <begin position="352"/>
        <end position="372"/>
    </location>
</feature>
<evidence type="ECO:0000256" key="1">
    <source>
        <dbReference type="ARBA" id="ARBA00004651"/>
    </source>
</evidence>
<feature type="transmembrane region" description="Helical" evidence="10">
    <location>
        <begin position="157"/>
        <end position="177"/>
    </location>
</feature>
<dbReference type="HOGENOM" id="CLU_005912_8_2_5"/>
<evidence type="ECO:0000313" key="12">
    <source>
        <dbReference type="EMBL" id="ACB94234.1"/>
    </source>
</evidence>
<comment type="subcellular location">
    <subcellularLocation>
        <location evidence="10">Cell inner membrane</location>
        <topology evidence="10">Multi-pass membrane protein</topology>
    </subcellularLocation>
    <subcellularLocation>
        <location evidence="1">Cell membrane</location>
        <topology evidence="1">Multi-pass membrane protein</topology>
    </subcellularLocation>
</comment>
<dbReference type="NCBIfam" id="TIGR00831">
    <property type="entry name" value="a_cpa1"/>
    <property type="match status" value="1"/>
</dbReference>
<feature type="domain" description="Cation/H+ exchanger transmembrane" evidence="11">
    <location>
        <begin position="18"/>
        <end position="408"/>
    </location>
</feature>
<comment type="similarity">
    <text evidence="10">Belongs to the monovalent cation:proton antiporter 1 (CPA1) transporter (TC 2.A.36) family.</text>
</comment>
<keyword evidence="8 10" id="KW-0472">Membrane</keyword>
<keyword evidence="3" id="KW-1003">Cell membrane</keyword>
<evidence type="ECO:0000256" key="4">
    <source>
        <dbReference type="ARBA" id="ARBA00022692"/>
    </source>
</evidence>
<dbReference type="STRING" id="395963.Bind_0582"/>
<dbReference type="GO" id="GO:0051453">
    <property type="term" value="P:regulation of intracellular pH"/>
    <property type="evidence" value="ECO:0007669"/>
    <property type="project" value="TreeGrafter"/>
</dbReference>
<keyword evidence="13" id="KW-1185">Reference proteome</keyword>
<dbReference type="PANTHER" id="PTHR10110:SF86">
    <property type="entry name" value="SODIUM_HYDROGEN EXCHANGER 7"/>
    <property type="match status" value="1"/>
</dbReference>
<keyword evidence="10" id="KW-0050">Antiport</keyword>
<feature type="transmembrane region" description="Helical" evidence="10">
    <location>
        <begin position="384"/>
        <end position="408"/>
    </location>
</feature>
<evidence type="ECO:0000256" key="2">
    <source>
        <dbReference type="ARBA" id="ARBA00022448"/>
    </source>
</evidence>
<feature type="transmembrane region" description="Helical" evidence="10">
    <location>
        <begin position="189"/>
        <end position="211"/>
    </location>
</feature>
<keyword evidence="9 10" id="KW-0739">Sodium transport</keyword>
<dbReference type="KEGG" id="bid:Bind_0582"/>
<feature type="transmembrane region" description="Helical" evidence="10">
    <location>
        <begin position="272"/>
        <end position="293"/>
    </location>
</feature>
<dbReference type="Gene3D" id="6.10.140.1330">
    <property type="match status" value="1"/>
</dbReference>
<keyword evidence="7 10" id="KW-0406">Ion transport</keyword>
<feature type="transmembrane region" description="Helical" evidence="10">
    <location>
        <begin position="241"/>
        <end position="260"/>
    </location>
</feature>
<organism evidence="12 13">
    <name type="scientific">Beijerinckia indica subsp. indica (strain ATCC 9039 / DSM 1715 / NCIMB 8712)</name>
    <dbReference type="NCBI Taxonomy" id="395963"/>
    <lineage>
        <taxon>Bacteria</taxon>
        <taxon>Pseudomonadati</taxon>
        <taxon>Pseudomonadota</taxon>
        <taxon>Alphaproteobacteria</taxon>
        <taxon>Hyphomicrobiales</taxon>
        <taxon>Beijerinckiaceae</taxon>
        <taxon>Beijerinckia</taxon>
    </lineage>
</organism>
<keyword evidence="5 10" id="KW-1133">Transmembrane helix</keyword>
<evidence type="ECO:0000256" key="6">
    <source>
        <dbReference type="ARBA" id="ARBA00023053"/>
    </source>
</evidence>
<dbReference type="InterPro" id="IPR006153">
    <property type="entry name" value="Cation/H_exchanger_TM"/>
</dbReference>
<keyword evidence="10" id="KW-0997">Cell inner membrane</keyword>
<evidence type="ECO:0000313" key="13">
    <source>
        <dbReference type="Proteomes" id="UP000001695"/>
    </source>
</evidence>
<sequence length="538" mass="59323">MKESMTPIAQFELILGLMVAVLGLVWLAQRLRLPQAAMLIIGGIVLALLPWTPDVELDPNLVLILFLPPLLLSSAFFTAWQDFRADLRIILQLAIGAVAFTTLCIGYVAHWANPALPLAACFTLGAIVSPPDAVAVKAVLQHLRLPPRMSIMLEGESLVNDAAALVLFHFAVAAALTGTFDAGHAVIEFILLAAGGVLAGLIFGMVALFIMRHLHDELLVIVSGFLTAWGSYIGGESLLHVSGVLTTVTCGFFLGWRAHEEMDASTRLKARGVWDIAIFLLESMVFILIGLSLRGVMMRLDKDWDVFFTWLPAIGIITGAMIISRFCWIFPTTYIVRWLLPWLRQRDPYPPIAVPLVMSWAGMRGVVTLAVALALPDTFPGRDFILITAFTVILVTVLVQGTTLAPLIRIIGLNAKSMPLTKTLTEAEARAKIAAVQLALVERKSLQPDGTHLHPRLAEQYGYRARVSARFARETKELLPHRNAHFQVVQEAIKAGRAELLRLHRTGAVRDETLRDLEHELDLEEINVQGWLSDYKDL</sequence>
<evidence type="ECO:0000256" key="9">
    <source>
        <dbReference type="ARBA" id="ARBA00023201"/>
    </source>
</evidence>
<evidence type="ECO:0000256" key="5">
    <source>
        <dbReference type="ARBA" id="ARBA00022989"/>
    </source>
</evidence>
<feature type="transmembrane region" description="Helical" evidence="10">
    <location>
        <begin position="313"/>
        <end position="340"/>
    </location>
</feature>
<dbReference type="RefSeq" id="WP_012383592.1">
    <property type="nucleotide sequence ID" value="NC_010581.1"/>
</dbReference>
<reference evidence="12 13" key="2">
    <citation type="journal article" date="2010" name="J. Bacteriol.">
        <title>Complete genome sequence of Beijerinckia indica subsp. indica.</title>
        <authorList>
            <person name="Tamas I."/>
            <person name="Dedysh S.N."/>
            <person name="Liesack W."/>
            <person name="Stott M.B."/>
            <person name="Alam M."/>
            <person name="Murrell J.C."/>
            <person name="Dunfield P.F."/>
        </authorList>
    </citation>
    <scope>NUCLEOTIDE SEQUENCE [LARGE SCALE GENOMIC DNA]</scope>
    <source>
        <strain evidence="13">ATCC 9039 / DSM 1715 / NCIMB 8712</strain>
    </source>
</reference>
<protein>
    <submittedName>
        <fullName evidence="12">Na+/H+ antiporter</fullName>
    </submittedName>
</protein>
<keyword evidence="4 10" id="KW-0812">Transmembrane</keyword>
<comment type="caution">
    <text evidence="10">Lacks conserved residue(s) required for the propagation of feature annotation.</text>
</comment>
<feature type="transmembrane region" description="Helical" evidence="10">
    <location>
        <begin position="6"/>
        <end position="28"/>
    </location>
</feature>
<evidence type="ECO:0000259" key="11">
    <source>
        <dbReference type="Pfam" id="PF00999"/>
    </source>
</evidence>
<dbReference type="Proteomes" id="UP000001695">
    <property type="component" value="Chromosome"/>
</dbReference>
<evidence type="ECO:0000256" key="3">
    <source>
        <dbReference type="ARBA" id="ARBA00022475"/>
    </source>
</evidence>
<dbReference type="InterPro" id="IPR018422">
    <property type="entry name" value="Cation/H_exchanger_CPA1"/>
</dbReference>
<comment type="function">
    <text evidence="10">Na(+)/H(+) antiporter that extrudes sodium in exchange for external protons.</text>
</comment>